<gene>
    <name evidence="2" type="ORF">GCM10009827_066380</name>
</gene>
<evidence type="ECO:0000313" key="2">
    <source>
        <dbReference type="EMBL" id="GAA1538106.1"/>
    </source>
</evidence>
<dbReference type="Proteomes" id="UP001501470">
    <property type="component" value="Unassembled WGS sequence"/>
</dbReference>
<dbReference type="EMBL" id="BAAAQD010000014">
    <property type="protein sequence ID" value="GAA1538106.1"/>
    <property type="molecule type" value="Genomic_DNA"/>
</dbReference>
<accession>A0ABN2BE27</accession>
<keyword evidence="3" id="KW-1185">Reference proteome</keyword>
<organism evidence="2 3">
    <name type="scientific">Dactylosporangium maewongense</name>
    <dbReference type="NCBI Taxonomy" id="634393"/>
    <lineage>
        <taxon>Bacteria</taxon>
        <taxon>Bacillati</taxon>
        <taxon>Actinomycetota</taxon>
        <taxon>Actinomycetes</taxon>
        <taxon>Micromonosporales</taxon>
        <taxon>Micromonosporaceae</taxon>
        <taxon>Dactylosporangium</taxon>
    </lineage>
</organism>
<comment type="caution">
    <text evidence="2">The sequence shown here is derived from an EMBL/GenBank/DDBJ whole genome shotgun (WGS) entry which is preliminary data.</text>
</comment>
<feature type="region of interest" description="Disordered" evidence="1">
    <location>
        <begin position="1"/>
        <end position="27"/>
    </location>
</feature>
<evidence type="ECO:0000256" key="1">
    <source>
        <dbReference type="SAM" id="MobiDB-lite"/>
    </source>
</evidence>
<protein>
    <submittedName>
        <fullName evidence="2">Uncharacterized protein</fullName>
    </submittedName>
</protein>
<reference evidence="2 3" key="1">
    <citation type="journal article" date="2019" name="Int. J. Syst. Evol. Microbiol.">
        <title>The Global Catalogue of Microorganisms (GCM) 10K type strain sequencing project: providing services to taxonomists for standard genome sequencing and annotation.</title>
        <authorList>
            <consortium name="The Broad Institute Genomics Platform"/>
            <consortium name="The Broad Institute Genome Sequencing Center for Infectious Disease"/>
            <person name="Wu L."/>
            <person name="Ma J."/>
        </authorList>
    </citation>
    <scope>NUCLEOTIDE SEQUENCE [LARGE SCALE GENOMIC DNA]</scope>
    <source>
        <strain evidence="2 3">JCM 15933</strain>
    </source>
</reference>
<proteinExistence type="predicted"/>
<evidence type="ECO:0000313" key="3">
    <source>
        <dbReference type="Proteomes" id="UP001501470"/>
    </source>
</evidence>
<sequence length="177" mass="18434">MTSAPPGTAALRATHGDHGRMAPDPNGVVAGRAVADWASPRAFASELLAVRPPTRDSRRPHGVIARHTAGARVPDRAVLRATHGDRGRMTPDLCGATARHAAASWASPRAAVTEVLAVWPPSGASRGPRSALCRSAISRRVIAHGAISRRVIAHRAIGVGLPARAVLRATFTEVLAT</sequence>
<name>A0ABN2BE27_9ACTN</name>